<sequence>MGLLVLTPLLVIIVVVTRTADSSRRLEQAGSDPFSWAPQPKLHTIEAIHRYTNRTTPLDHYNPVGWPSMLVEPRRNPREAADGGDEDDDGSGSEEEEESAEDPDDEYGIEKVEHFWAQGDPDDLSVEMRMLAFIVKEANIPACGETAPKKNFNIEEDIGVVGNILGQDIFATKVDPLWYGHPNFDHDPEMKDFVKHDVCLLRLLCPVPRKYGRYPILPRGHFDDIEHFCCRESCTMVMMDVDRHKLFTLKEIPARDIGSPRHKYRMKVHEDPRLFAARVRRAAPAPGKKPPPGKASPKVAPVSPLSGDDLKKMRTRAMSNSLSDTDSKKLMKQARSSMSEAMTDAMRNMVGMITDKDKLAKQVQQMAKEDKSVMENPKEFKRQLGKRMFAESCEYMFPNFCRKWCRRNKDDYCPTCSKCYSCCSPCHCRPCNCPQPPPCRCPPPVQCPYCPPQIRCPQCPVCPPPGPQCPPPPPPCPPPPVCPPPPPPTVCPVCPTCEVCPVCPPPITDPAAELMGSVTKLMEMGFNEMSSCRPGAKLDRGPCPPTGTPVIKDDVLIALVSSTCEEELPNIPLRYTNINDNAAWLAELDIKWD</sequence>
<protein>
    <submittedName>
        <fullName evidence="3">Uncharacterized protein</fullName>
    </submittedName>
</protein>
<feature type="compositionally biased region" description="Basic and acidic residues" evidence="1">
    <location>
        <begin position="72"/>
        <end position="81"/>
    </location>
</feature>
<name>A0ABD2X7G9_9HYME</name>
<feature type="compositionally biased region" description="Acidic residues" evidence="1">
    <location>
        <begin position="82"/>
        <end position="107"/>
    </location>
</feature>
<evidence type="ECO:0000256" key="2">
    <source>
        <dbReference type="SAM" id="SignalP"/>
    </source>
</evidence>
<dbReference type="AlphaFoldDB" id="A0ABD2X7G9"/>
<feature type="region of interest" description="Disordered" evidence="1">
    <location>
        <begin position="69"/>
        <end position="107"/>
    </location>
</feature>
<evidence type="ECO:0000313" key="3">
    <source>
        <dbReference type="EMBL" id="KAL3401257.1"/>
    </source>
</evidence>
<gene>
    <name evidence="3" type="ORF">TKK_005562</name>
</gene>
<proteinExistence type="predicted"/>
<evidence type="ECO:0000313" key="4">
    <source>
        <dbReference type="Proteomes" id="UP001627154"/>
    </source>
</evidence>
<dbReference type="EMBL" id="JBJJXI010000048">
    <property type="protein sequence ID" value="KAL3401257.1"/>
    <property type="molecule type" value="Genomic_DNA"/>
</dbReference>
<dbReference type="Proteomes" id="UP001627154">
    <property type="component" value="Unassembled WGS sequence"/>
</dbReference>
<feature type="signal peptide" evidence="2">
    <location>
        <begin position="1"/>
        <end position="22"/>
    </location>
</feature>
<evidence type="ECO:0000256" key="1">
    <source>
        <dbReference type="SAM" id="MobiDB-lite"/>
    </source>
</evidence>
<feature type="chain" id="PRO_5044883244" evidence="2">
    <location>
        <begin position="23"/>
        <end position="593"/>
    </location>
</feature>
<keyword evidence="4" id="KW-1185">Reference proteome</keyword>
<organism evidence="3 4">
    <name type="scientific">Trichogramma kaykai</name>
    <dbReference type="NCBI Taxonomy" id="54128"/>
    <lineage>
        <taxon>Eukaryota</taxon>
        <taxon>Metazoa</taxon>
        <taxon>Ecdysozoa</taxon>
        <taxon>Arthropoda</taxon>
        <taxon>Hexapoda</taxon>
        <taxon>Insecta</taxon>
        <taxon>Pterygota</taxon>
        <taxon>Neoptera</taxon>
        <taxon>Endopterygota</taxon>
        <taxon>Hymenoptera</taxon>
        <taxon>Apocrita</taxon>
        <taxon>Proctotrupomorpha</taxon>
        <taxon>Chalcidoidea</taxon>
        <taxon>Trichogrammatidae</taxon>
        <taxon>Trichogramma</taxon>
    </lineage>
</organism>
<feature type="region of interest" description="Disordered" evidence="1">
    <location>
        <begin position="282"/>
        <end position="310"/>
    </location>
</feature>
<reference evidence="3 4" key="1">
    <citation type="journal article" date="2024" name="bioRxiv">
        <title>A reference genome for Trichogramma kaykai: A tiny desert-dwelling parasitoid wasp with competing sex-ratio distorters.</title>
        <authorList>
            <person name="Culotta J."/>
            <person name="Lindsey A.R."/>
        </authorList>
    </citation>
    <scope>NUCLEOTIDE SEQUENCE [LARGE SCALE GENOMIC DNA]</scope>
    <source>
        <strain evidence="3 4">KSX58</strain>
    </source>
</reference>
<keyword evidence="2" id="KW-0732">Signal</keyword>
<comment type="caution">
    <text evidence="3">The sequence shown here is derived from an EMBL/GenBank/DDBJ whole genome shotgun (WGS) entry which is preliminary data.</text>
</comment>
<accession>A0ABD2X7G9</accession>